<dbReference type="InterPro" id="IPR001138">
    <property type="entry name" value="Zn2Cys6_DnaBD"/>
</dbReference>
<keyword evidence="1" id="KW-0539">Nucleus</keyword>
<evidence type="ECO:0000259" key="3">
    <source>
        <dbReference type="PROSITE" id="PS50048"/>
    </source>
</evidence>
<evidence type="ECO:0000256" key="1">
    <source>
        <dbReference type="ARBA" id="ARBA00023242"/>
    </source>
</evidence>
<evidence type="ECO:0000313" key="4">
    <source>
        <dbReference type="EMBL" id="RFU30649.1"/>
    </source>
</evidence>
<evidence type="ECO:0000313" key="5">
    <source>
        <dbReference type="Proteomes" id="UP000258309"/>
    </source>
</evidence>
<dbReference type="SMART" id="SM00066">
    <property type="entry name" value="GAL4"/>
    <property type="match status" value="1"/>
</dbReference>
<feature type="region of interest" description="Disordered" evidence="2">
    <location>
        <begin position="68"/>
        <end position="102"/>
    </location>
</feature>
<dbReference type="OMA" id="GEEWQPW"/>
<dbReference type="CDD" id="cd00067">
    <property type="entry name" value="GAL4"/>
    <property type="match status" value="1"/>
</dbReference>
<dbReference type="Gene3D" id="4.10.240.10">
    <property type="entry name" value="Zn(2)-C6 fungal-type DNA-binding domain"/>
    <property type="match status" value="1"/>
</dbReference>
<feature type="non-terminal residue" evidence="4">
    <location>
        <position position="1"/>
    </location>
</feature>
<sequence>MQERQPTPSSKEREHGKGPRLYHKKSRTGCQRCKSRRVKCDEKHPMCSSCQRHDVECIYPHLLGTPHRSRAKKTKETWPDSTERMSSTDMTTTPEITSPERMATDDNSDLILLESKNRRILELRLLHNYIHNTTVTISNSHFPTVKDTWAIEVPKLAFRYESLQYAIFSLSALHLMNEEPDNMELRDAYRDYTSLTLRKHGETILTLDSESADAIGFTSILILMAIFAYLQERVIEPYTPPLSWLNISNATGNVFKIALETIQQNRASKLMTVLGASPVFTEREAVYNEENRKEFGELLQNNPPFDEPYDLESWAAYERALSFIGSVKAAIKDGEHAMATCSRLITFAVIVPDKFINLVEAQRPRALVVLAHYFGLCNTMQNIWWLGNIGQREVLGIQTALPPQWQKYIAGPVSMVEKSHI</sequence>
<feature type="domain" description="Zn(2)-C6 fungal-type" evidence="3">
    <location>
        <begin position="29"/>
        <end position="59"/>
    </location>
</feature>
<dbReference type="EMBL" id="NCSJ02000095">
    <property type="protein sequence ID" value="RFU30649.1"/>
    <property type="molecule type" value="Genomic_DNA"/>
</dbReference>
<dbReference type="STRING" id="5539.A0A3E2HB59"/>
<dbReference type="PROSITE" id="PS00463">
    <property type="entry name" value="ZN2_CY6_FUNGAL_1"/>
    <property type="match status" value="1"/>
</dbReference>
<dbReference type="GO" id="GO:0008270">
    <property type="term" value="F:zinc ion binding"/>
    <property type="evidence" value="ECO:0007669"/>
    <property type="project" value="InterPro"/>
</dbReference>
<comment type="caution">
    <text evidence="4">The sequence shown here is derived from an EMBL/GenBank/DDBJ whole genome shotgun (WGS) entry which is preliminary data.</text>
</comment>
<feature type="compositionally biased region" description="Polar residues" evidence="2">
    <location>
        <begin position="84"/>
        <end position="96"/>
    </location>
</feature>
<feature type="compositionally biased region" description="Basic and acidic residues" evidence="2">
    <location>
        <begin position="74"/>
        <end position="83"/>
    </location>
</feature>
<feature type="non-terminal residue" evidence="4">
    <location>
        <position position="421"/>
    </location>
</feature>
<proteinExistence type="predicted"/>
<name>A0A3E2HB59_SCYLI</name>
<gene>
    <name evidence="4" type="ORF">B7463_g5685</name>
</gene>
<dbReference type="GO" id="GO:0000981">
    <property type="term" value="F:DNA-binding transcription factor activity, RNA polymerase II-specific"/>
    <property type="evidence" value="ECO:0007669"/>
    <property type="project" value="InterPro"/>
</dbReference>
<evidence type="ECO:0000256" key="2">
    <source>
        <dbReference type="SAM" id="MobiDB-lite"/>
    </source>
</evidence>
<organism evidence="4 5">
    <name type="scientific">Scytalidium lignicola</name>
    <name type="common">Hyphomycete</name>
    <dbReference type="NCBI Taxonomy" id="5539"/>
    <lineage>
        <taxon>Eukaryota</taxon>
        <taxon>Fungi</taxon>
        <taxon>Dikarya</taxon>
        <taxon>Ascomycota</taxon>
        <taxon>Pezizomycotina</taxon>
        <taxon>Leotiomycetes</taxon>
        <taxon>Leotiomycetes incertae sedis</taxon>
        <taxon>Scytalidium</taxon>
    </lineage>
</organism>
<dbReference type="PROSITE" id="PS50048">
    <property type="entry name" value="ZN2_CY6_FUNGAL_2"/>
    <property type="match status" value="1"/>
</dbReference>
<dbReference type="Pfam" id="PF11951">
    <property type="entry name" value="Fungal_trans_2"/>
    <property type="match status" value="1"/>
</dbReference>
<dbReference type="InterPro" id="IPR021858">
    <property type="entry name" value="Fun_TF"/>
</dbReference>
<dbReference type="PANTHER" id="PTHR47657:SF14">
    <property type="entry name" value="ZN(2)-C6 FUNGAL-TYPE DOMAIN-CONTAINING PROTEIN"/>
    <property type="match status" value="1"/>
</dbReference>
<dbReference type="OrthoDB" id="3546279at2759"/>
<feature type="compositionally biased region" description="Basic residues" evidence="2">
    <location>
        <begin position="18"/>
        <end position="28"/>
    </location>
</feature>
<accession>A0A3E2HB59</accession>
<dbReference type="InterPro" id="IPR052400">
    <property type="entry name" value="Zn2-C6_fungal_TF"/>
</dbReference>
<protein>
    <recommendedName>
        <fullName evidence="3">Zn(2)-C6 fungal-type domain-containing protein</fullName>
    </recommendedName>
</protein>
<reference evidence="4 5" key="1">
    <citation type="submission" date="2018-05" db="EMBL/GenBank/DDBJ databases">
        <title>Draft genome sequence of Scytalidium lignicola DSM 105466, a ubiquitous saprotrophic fungus.</title>
        <authorList>
            <person name="Buettner E."/>
            <person name="Gebauer A.M."/>
            <person name="Hofrichter M."/>
            <person name="Liers C."/>
            <person name="Kellner H."/>
        </authorList>
    </citation>
    <scope>NUCLEOTIDE SEQUENCE [LARGE SCALE GENOMIC DNA]</scope>
    <source>
        <strain evidence="4 5">DSM 105466</strain>
    </source>
</reference>
<keyword evidence="5" id="KW-1185">Reference proteome</keyword>
<dbReference type="AlphaFoldDB" id="A0A3E2HB59"/>
<dbReference type="Proteomes" id="UP000258309">
    <property type="component" value="Unassembled WGS sequence"/>
</dbReference>
<dbReference type="PANTHER" id="PTHR47657">
    <property type="entry name" value="STEROL REGULATORY ELEMENT-BINDING PROTEIN ECM22"/>
    <property type="match status" value="1"/>
</dbReference>
<feature type="region of interest" description="Disordered" evidence="2">
    <location>
        <begin position="1"/>
        <end position="28"/>
    </location>
</feature>
<dbReference type="SUPFAM" id="SSF57701">
    <property type="entry name" value="Zn2/Cys6 DNA-binding domain"/>
    <property type="match status" value="1"/>
</dbReference>
<dbReference type="Pfam" id="PF00172">
    <property type="entry name" value="Zn_clus"/>
    <property type="match status" value="1"/>
</dbReference>
<dbReference type="InterPro" id="IPR036864">
    <property type="entry name" value="Zn2-C6_fun-type_DNA-bd_sf"/>
</dbReference>